<keyword evidence="2" id="KW-1185">Reference proteome</keyword>
<reference evidence="1" key="2">
    <citation type="submission" date="2020-05" db="UniProtKB">
        <authorList>
            <consortium name="EnsemblMetazoa"/>
        </authorList>
    </citation>
    <scope>IDENTIFICATION</scope>
    <source>
        <strain evidence="1">IAEA</strain>
    </source>
</reference>
<accession>A0A1B0A2G0</accession>
<dbReference type="VEuPathDB" id="VectorBase:GPAI032431"/>
<organism evidence="1 2">
    <name type="scientific">Glossina pallidipes</name>
    <name type="common">Tsetse fly</name>
    <dbReference type="NCBI Taxonomy" id="7398"/>
    <lineage>
        <taxon>Eukaryota</taxon>
        <taxon>Metazoa</taxon>
        <taxon>Ecdysozoa</taxon>
        <taxon>Arthropoda</taxon>
        <taxon>Hexapoda</taxon>
        <taxon>Insecta</taxon>
        <taxon>Pterygota</taxon>
        <taxon>Neoptera</taxon>
        <taxon>Endopterygota</taxon>
        <taxon>Diptera</taxon>
        <taxon>Brachycera</taxon>
        <taxon>Muscomorpha</taxon>
        <taxon>Hippoboscoidea</taxon>
        <taxon>Glossinidae</taxon>
        <taxon>Glossina</taxon>
    </lineage>
</organism>
<dbReference type="SUPFAM" id="SSF54001">
    <property type="entry name" value="Cysteine proteinases"/>
    <property type="match status" value="1"/>
</dbReference>
<name>A0A1B0A2G0_GLOPL</name>
<dbReference type="Proteomes" id="UP000092445">
    <property type="component" value="Unassembled WGS sequence"/>
</dbReference>
<evidence type="ECO:0000313" key="2">
    <source>
        <dbReference type="Proteomes" id="UP000092445"/>
    </source>
</evidence>
<protein>
    <submittedName>
        <fullName evidence="1">Uncharacterized protein</fullName>
    </submittedName>
</protein>
<dbReference type="EnsemblMetazoa" id="GPAI032431-RA">
    <property type="protein sequence ID" value="GPAI032431-PA"/>
    <property type="gene ID" value="GPAI032431"/>
</dbReference>
<sequence length="142" mass="16938">MTCIHYAARCFVYNCETPSTRKQAKSHDHSFTVALTIHDYGLLQPGQWLNDKLIDDFDKWLHDGLPQTLRHQVLVDSKKVSVDTRWVDSKIWQYFQEKYQHQDEEKLEYNHHTFPVTIIDVPLRGNNDDYGIHTLQNTYRYL</sequence>
<evidence type="ECO:0000313" key="1">
    <source>
        <dbReference type="EnsemblMetazoa" id="GPAI032431-PA"/>
    </source>
</evidence>
<reference evidence="2" key="1">
    <citation type="submission" date="2014-03" db="EMBL/GenBank/DDBJ databases">
        <authorList>
            <person name="Aksoy S."/>
            <person name="Warren W."/>
            <person name="Wilson R.K."/>
        </authorList>
    </citation>
    <scope>NUCLEOTIDE SEQUENCE [LARGE SCALE GENOMIC DNA]</scope>
    <source>
        <strain evidence="2">IAEA</strain>
    </source>
</reference>
<proteinExistence type="predicted"/>
<dbReference type="AlphaFoldDB" id="A0A1B0A2G0"/>
<dbReference type="InterPro" id="IPR038765">
    <property type="entry name" value="Papain-like_cys_pep_sf"/>
</dbReference>